<protein>
    <submittedName>
        <fullName evidence="1">Uncharacterized protein</fullName>
    </submittedName>
</protein>
<evidence type="ECO:0000313" key="1">
    <source>
        <dbReference type="EMBL" id="MEX3931639.1"/>
    </source>
</evidence>
<evidence type="ECO:0000313" key="2">
    <source>
        <dbReference type="Proteomes" id="UP001558850"/>
    </source>
</evidence>
<dbReference type="EMBL" id="JBFRCH010000003">
    <property type="protein sequence ID" value="MEX3931639.1"/>
    <property type="molecule type" value="Genomic_DNA"/>
</dbReference>
<proteinExistence type="predicted"/>
<organism evidence="1 2">
    <name type="scientific">Paraburkholderia phymatum</name>
    <dbReference type="NCBI Taxonomy" id="148447"/>
    <lineage>
        <taxon>Bacteria</taxon>
        <taxon>Pseudomonadati</taxon>
        <taxon>Pseudomonadota</taxon>
        <taxon>Betaproteobacteria</taxon>
        <taxon>Burkholderiales</taxon>
        <taxon>Burkholderiaceae</taxon>
        <taxon>Paraburkholderia</taxon>
    </lineage>
</organism>
<dbReference type="Proteomes" id="UP001558850">
    <property type="component" value="Unassembled WGS sequence"/>
</dbReference>
<reference evidence="1" key="1">
    <citation type="submission" date="2024-07" db="EMBL/GenBank/DDBJ databases">
        <title>A survey of Mimosa microsymbionts across Brazilian biomes reveals a high diversity of Paraburkholderia nodulating endemic species, but also that Cupriavidus is common as a symbiont of widespread species.</title>
        <authorList>
            <person name="Rouws L."/>
            <person name="Barauna A."/>
            <person name="Beukes C."/>
            <person name="Rouws J.R.C."/>
            <person name="De Faria S.M."/>
            <person name="Gross E."/>
            <person name="Bueno Dos Reis Junior F."/>
            <person name="Simon M.F."/>
            <person name="Maluk M."/>
            <person name="Odee D.W."/>
            <person name="Kenicer G."/>
            <person name="Young J.P.W."/>
            <person name="Reis V.M."/>
            <person name="Zilli J."/>
            <person name="James E.K."/>
        </authorList>
    </citation>
    <scope>NUCLEOTIDE SEQUENCE</scope>
    <source>
        <strain evidence="1">EG181B</strain>
    </source>
</reference>
<name>A0ACC6TWB6_9BURK</name>
<accession>A0ACC6TWB6</accession>
<gene>
    <name evidence="1" type="ORF">AB4Y32_07430</name>
</gene>
<sequence>MRRLEDARWFGRERKMADSKIASARKLLAGGVPLTDLASNPGMSVQAMYRWMSASAYVFLVNAEAPDHPVWHDTQYSLRK</sequence>
<keyword evidence="2" id="KW-1185">Reference proteome</keyword>
<comment type="caution">
    <text evidence="1">The sequence shown here is derived from an EMBL/GenBank/DDBJ whole genome shotgun (WGS) entry which is preliminary data.</text>
</comment>